<sequence>MVKVEKYNDNYTDSFNRLYSMAHGNTRANSDILSNNKLKIKLLKISQKIKGYILYKDIDDSSIKDRVHIEDIFIEKNYCNKANYTYLLESINKGFLFKKYKTAQIFLDKSKPYFEISDKLNLSMDQEIYDMKIFLNGYKRVPVTDNVSFKTFKKGRDEYTRMWIQNDLFKGAKGHKDFNIEDVLHEQKQIYFLEEGCIFLKYNDEIAGYAQVIYENHPDTKPYIVNFGIITKYRGLGLSKLLLNHTLNFIKRKDFNEAYVTVDSSNKKALRLYRKTGFSKIGSLGMYLYNYNSSKVSFF</sequence>
<evidence type="ECO:0000313" key="5">
    <source>
        <dbReference type="Proteomes" id="UP000050326"/>
    </source>
</evidence>
<accession>A0A0P8WQN3</accession>
<organism evidence="4 5">
    <name type="scientific">Oxobacter pfennigii</name>
    <dbReference type="NCBI Taxonomy" id="36849"/>
    <lineage>
        <taxon>Bacteria</taxon>
        <taxon>Bacillati</taxon>
        <taxon>Bacillota</taxon>
        <taxon>Clostridia</taxon>
        <taxon>Eubacteriales</taxon>
        <taxon>Clostridiaceae</taxon>
        <taxon>Oxobacter</taxon>
    </lineage>
</organism>
<dbReference type="InterPro" id="IPR050680">
    <property type="entry name" value="YpeA/RimI_acetyltransf"/>
</dbReference>
<dbReference type="PROSITE" id="PS51186">
    <property type="entry name" value="GNAT"/>
    <property type="match status" value="1"/>
</dbReference>
<reference evidence="4 5" key="1">
    <citation type="submission" date="2015-09" db="EMBL/GenBank/DDBJ databases">
        <title>Genome sequence of Oxobacter pfennigii DSM 3222.</title>
        <authorList>
            <person name="Poehlein A."/>
            <person name="Bengelsdorf F.R."/>
            <person name="Schiel-Bengelsdorf B."/>
            <person name="Duerre P."/>
            <person name="Daniel R."/>
        </authorList>
    </citation>
    <scope>NUCLEOTIDE SEQUENCE [LARGE SCALE GENOMIC DNA]</scope>
    <source>
        <strain evidence="4 5">DSM 3222</strain>
    </source>
</reference>
<evidence type="ECO:0000256" key="1">
    <source>
        <dbReference type="ARBA" id="ARBA00022679"/>
    </source>
</evidence>
<protein>
    <submittedName>
        <fullName evidence="4">Mycothiol acetyltransferase</fullName>
        <ecNumber evidence="4">2.3.1.189</ecNumber>
    </submittedName>
</protein>
<dbReference type="AlphaFoldDB" id="A0A0P8WQN3"/>
<evidence type="ECO:0000259" key="3">
    <source>
        <dbReference type="PROSITE" id="PS51186"/>
    </source>
</evidence>
<feature type="domain" description="N-acetyltransferase" evidence="3">
    <location>
        <begin position="158"/>
        <end position="299"/>
    </location>
</feature>
<dbReference type="STRING" id="36849.OXPF_13280"/>
<dbReference type="EMBL" id="LKET01000028">
    <property type="protein sequence ID" value="KPU44853.1"/>
    <property type="molecule type" value="Genomic_DNA"/>
</dbReference>
<keyword evidence="1 4" id="KW-0808">Transferase</keyword>
<dbReference type="SUPFAM" id="SSF55729">
    <property type="entry name" value="Acyl-CoA N-acyltransferases (Nat)"/>
    <property type="match status" value="1"/>
</dbReference>
<dbReference type="OrthoDB" id="1910906at2"/>
<evidence type="ECO:0000313" key="4">
    <source>
        <dbReference type="EMBL" id="KPU44853.1"/>
    </source>
</evidence>
<keyword evidence="2 4" id="KW-0012">Acyltransferase</keyword>
<dbReference type="CDD" id="cd04301">
    <property type="entry name" value="NAT_SF"/>
    <property type="match status" value="1"/>
</dbReference>
<dbReference type="EC" id="2.3.1.189" evidence="4"/>
<dbReference type="InterPro" id="IPR016181">
    <property type="entry name" value="Acyl_CoA_acyltransferase"/>
</dbReference>
<dbReference type="Gene3D" id="3.40.630.30">
    <property type="match status" value="1"/>
</dbReference>
<dbReference type="Proteomes" id="UP000050326">
    <property type="component" value="Unassembled WGS sequence"/>
</dbReference>
<gene>
    <name evidence="4" type="primary">mshD_1</name>
    <name evidence="4" type="ORF">OXPF_13280</name>
</gene>
<name>A0A0P8WQN3_9CLOT</name>
<dbReference type="GO" id="GO:0035447">
    <property type="term" value="F:mycothiol synthase activity"/>
    <property type="evidence" value="ECO:0007669"/>
    <property type="project" value="UniProtKB-EC"/>
</dbReference>
<comment type="caution">
    <text evidence="4">The sequence shown here is derived from an EMBL/GenBank/DDBJ whole genome shotgun (WGS) entry which is preliminary data.</text>
</comment>
<dbReference type="InterPro" id="IPR000182">
    <property type="entry name" value="GNAT_dom"/>
</dbReference>
<dbReference type="Pfam" id="PF00583">
    <property type="entry name" value="Acetyltransf_1"/>
    <property type="match status" value="1"/>
</dbReference>
<proteinExistence type="predicted"/>
<keyword evidence="5" id="KW-1185">Reference proteome</keyword>
<dbReference type="RefSeq" id="WP_054874414.1">
    <property type="nucleotide sequence ID" value="NZ_LKET01000028.1"/>
</dbReference>
<evidence type="ECO:0000256" key="2">
    <source>
        <dbReference type="ARBA" id="ARBA00023315"/>
    </source>
</evidence>
<dbReference type="PANTHER" id="PTHR43420">
    <property type="entry name" value="ACETYLTRANSFERASE"/>
    <property type="match status" value="1"/>
</dbReference>